<sequence length="108" mass="12246">MAEWYETDDRTEEQARRAQQVYYTQLLGSAEAREFLCDLKRRVKDQIEGSALHSELAVAQIWLGAFVEVSLTIAGVVDEMEICKALAPIAESYEVGQKETNIPEDHLE</sequence>
<dbReference type="EMBL" id="LAZR01012670">
    <property type="protein sequence ID" value="KKM25656.1"/>
    <property type="molecule type" value="Genomic_DNA"/>
</dbReference>
<evidence type="ECO:0000313" key="1">
    <source>
        <dbReference type="EMBL" id="KKM25656.1"/>
    </source>
</evidence>
<comment type="caution">
    <text evidence="1">The sequence shown here is derived from an EMBL/GenBank/DDBJ whole genome shotgun (WGS) entry which is preliminary data.</text>
</comment>
<dbReference type="AlphaFoldDB" id="A0A0F9IDF7"/>
<protein>
    <submittedName>
        <fullName evidence="1">Uncharacterized protein</fullName>
    </submittedName>
</protein>
<name>A0A0F9IDF7_9ZZZZ</name>
<gene>
    <name evidence="1" type="ORF">LCGC14_1592740</name>
</gene>
<reference evidence="1" key="1">
    <citation type="journal article" date="2015" name="Nature">
        <title>Complex archaea that bridge the gap between prokaryotes and eukaryotes.</title>
        <authorList>
            <person name="Spang A."/>
            <person name="Saw J.H."/>
            <person name="Jorgensen S.L."/>
            <person name="Zaremba-Niedzwiedzka K."/>
            <person name="Martijn J."/>
            <person name="Lind A.E."/>
            <person name="van Eijk R."/>
            <person name="Schleper C."/>
            <person name="Guy L."/>
            <person name="Ettema T.J."/>
        </authorList>
    </citation>
    <scope>NUCLEOTIDE SEQUENCE</scope>
</reference>
<proteinExistence type="predicted"/>
<organism evidence="1">
    <name type="scientific">marine sediment metagenome</name>
    <dbReference type="NCBI Taxonomy" id="412755"/>
    <lineage>
        <taxon>unclassified sequences</taxon>
        <taxon>metagenomes</taxon>
        <taxon>ecological metagenomes</taxon>
    </lineage>
</organism>
<accession>A0A0F9IDF7</accession>